<accession>A0A101XNZ7</accession>
<dbReference type="AlphaFoldDB" id="A0A101XNZ7"/>
<organism evidence="1 2">
    <name type="scientific">Ferroacidibacillus organovorans</name>
    <dbReference type="NCBI Taxonomy" id="1765683"/>
    <lineage>
        <taxon>Bacteria</taxon>
        <taxon>Bacillati</taxon>
        <taxon>Bacillota</taxon>
        <taxon>Bacilli</taxon>
        <taxon>Bacillales</taxon>
        <taxon>Alicyclobacillaceae</taxon>
        <taxon>Ferroacidibacillus</taxon>
    </lineage>
</organism>
<reference evidence="1 2" key="1">
    <citation type="submission" date="2015-12" db="EMBL/GenBank/DDBJ databases">
        <title>Draft genome sequence of Acidibacillus ferrooxidans ITV001, isolated from a chalcopyrite acid mine drainage site in Brazil.</title>
        <authorList>
            <person name="Dall'Agnol H."/>
            <person name="Nancucheo I."/>
            <person name="Johnson B."/>
            <person name="Oliveira R."/>
            <person name="Leite L."/>
            <person name="Pylro V."/>
            <person name="Nunes G.L."/>
            <person name="Tzotzos G."/>
            <person name="Fernandes G.R."/>
            <person name="Dutra J."/>
            <person name="Orellana S.C."/>
            <person name="Oliveira G."/>
        </authorList>
    </citation>
    <scope>NUCLEOTIDE SEQUENCE [LARGE SCALE GENOMIC DNA]</scope>
    <source>
        <strain evidence="2">ITV01</strain>
    </source>
</reference>
<dbReference type="Proteomes" id="UP000053557">
    <property type="component" value="Unassembled WGS sequence"/>
</dbReference>
<evidence type="ECO:0000313" key="2">
    <source>
        <dbReference type="Proteomes" id="UP000053557"/>
    </source>
</evidence>
<dbReference type="RefSeq" id="WP_153005165.1">
    <property type="nucleotide sequence ID" value="NZ_LPVJ01000061.1"/>
</dbReference>
<protein>
    <submittedName>
        <fullName evidence="1">Uncharacterized protein</fullName>
    </submittedName>
</protein>
<dbReference type="EMBL" id="LPVJ01000061">
    <property type="protein sequence ID" value="KUO94949.1"/>
    <property type="molecule type" value="Genomic_DNA"/>
</dbReference>
<evidence type="ECO:0000313" key="1">
    <source>
        <dbReference type="EMBL" id="KUO94949.1"/>
    </source>
</evidence>
<proteinExistence type="predicted"/>
<keyword evidence="2" id="KW-1185">Reference proteome</keyword>
<dbReference type="OrthoDB" id="9882867at2"/>
<sequence length="179" mass="20181">MRSPFTKTMILSLAILWLTGSGFITLTQRIDTSLAASAPPDAEARYVAQIVSRTLPVRETTTVLYLNGKDGGDNYYRVAYLLYPMTFVPYWSWRRPNAGGDVWDSSVFATRKGLASIIRRHHVRYIIALHHPKFLSLLGFKPSASRGLLILFQVKNPQSLRANAQFNSSFHVIKQVTLP</sequence>
<name>A0A101XNZ7_9BACL</name>
<comment type="caution">
    <text evidence="1">The sequence shown here is derived from an EMBL/GenBank/DDBJ whole genome shotgun (WGS) entry which is preliminary data.</text>
</comment>
<gene>
    <name evidence="1" type="ORF">ATW55_04760</name>
</gene>